<organism evidence="1 2">
    <name type="scientific">Araneus ventricosus</name>
    <name type="common">Orbweaver spider</name>
    <name type="synonym">Epeira ventricosa</name>
    <dbReference type="NCBI Taxonomy" id="182803"/>
    <lineage>
        <taxon>Eukaryota</taxon>
        <taxon>Metazoa</taxon>
        <taxon>Ecdysozoa</taxon>
        <taxon>Arthropoda</taxon>
        <taxon>Chelicerata</taxon>
        <taxon>Arachnida</taxon>
        <taxon>Araneae</taxon>
        <taxon>Araneomorphae</taxon>
        <taxon>Entelegynae</taxon>
        <taxon>Araneoidea</taxon>
        <taxon>Araneidae</taxon>
        <taxon>Araneus</taxon>
    </lineage>
</organism>
<comment type="caution">
    <text evidence="1">The sequence shown here is derived from an EMBL/GenBank/DDBJ whole genome shotgun (WGS) entry which is preliminary data.</text>
</comment>
<dbReference type="AlphaFoldDB" id="A0A4Y2D7B7"/>
<dbReference type="Proteomes" id="UP000499080">
    <property type="component" value="Unassembled WGS sequence"/>
</dbReference>
<gene>
    <name evidence="1" type="ORF">AVEN_188722_1</name>
</gene>
<name>A0A4Y2D7B7_ARAVE</name>
<keyword evidence="2" id="KW-1185">Reference proteome</keyword>
<evidence type="ECO:0000313" key="1">
    <source>
        <dbReference type="EMBL" id="GBM12561.1"/>
    </source>
</evidence>
<dbReference type="OrthoDB" id="6437672at2759"/>
<proteinExistence type="predicted"/>
<dbReference type="EMBL" id="BGPR01000315">
    <property type="protein sequence ID" value="GBM12561.1"/>
    <property type="molecule type" value="Genomic_DNA"/>
</dbReference>
<reference evidence="1 2" key="1">
    <citation type="journal article" date="2019" name="Sci. Rep.">
        <title>Orb-weaving spider Araneus ventricosus genome elucidates the spidroin gene catalogue.</title>
        <authorList>
            <person name="Kono N."/>
            <person name="Nakamura H."/>
            <person name="Ohtoshi R."/>
            <person name="Moran D.A.P."/>
            <person name="Shinohara A."/>
            <person name="Yoshida Y."/>
            <person name="Fujiwara M."/>
            <person name="Mori M."/>
            <person name="Tomita M."/>
            <person name="Arakawa K."/>
        </authorList>
    </citation>
    <scope>NUCLEOTIDE SEQUENCE [LARGE SCALE GENOMIC DNA]</scope>
</reference>
<evidence type="ECO:0000313" key="2">
    <source>
        <dbReference type="Proteomes" id="UP000499080"/>
    </source>
</evidence>
<protein>
    <submittedName>
        <fullName evidence="1">Uncharacterized protein</fullName>
    </submittedName>
</protein>
<sequence>MFQGGRILRKSSKKGGSVFFCGTVGHIKKNCWKFENGNKMPIHQQHKPPTFKQDGLSNLAVFYAQSVDIEFVIDSAAMEHFVNDINLFTNFQKLSSSASMAEGTTNMLGKGNVNLEIMDNSDDNEPNAVGTQSDDFSTDIEDISDSEAYLARYLNGCSCGRTISAFLLSVSRKLLHKSVAILYSRLGRKGKKSFESLGEVYNAILAAAALKFPDAAKEDLADKFGRVLPTAPDWDGGSRINKSQLINWSTLDKN</sequence>
<accession>A0A4Y2D7B7</accession>